<dbReference type="Proteomes" id="UP000553648">
    <property type="component" value="Unassembled WGS sequence"/>
</dbReference>
<name>A0A7L1D1H8_9PASS</name>
<dbReference type="EMBL" id="VXBA01002001">
    <property type="protein sequence ID" value="NXM69538.1"/>
    <property type="molecule type" value="Genomic_DNA"/>
</dbReference>
<organism evidence="2 3">
    <name type="scientific">Serilophus lunatus</name>
    <name type="common">silver-breasted broadbill</name>
    <dbReference type="NCBI Taxonomy" id="239386"/>
    <lineage>
        <taxon>Eukaryota</taxon>
        <taxon>Metazoa</taxon>
        <taxon>Chordata</taxon>
        <taxon>Craniata</taxon>
        <taxon>Vertebrata</taxon>
        <taxon>Euteleostomi</taxon>
        <taxon>Archelosauria</taxon>
        <taxon>Archosauria</taxon>
        <taxon>Dinosauria</taxon>
        <taxon>Saurischia</taxon>
        <taxon>Theropoda</taxon>
        <taxon>Coelurosauria</taxon>
        <taxon>Aves</taxon>
        <taxon>Neognathae</taxon>
        <taxon>Neoaves</taxon>
        <taxon>Telluraves</taxon>
        <taxon>Australaves</taxon>
        <taxon>Passeriformes</taxon>
        <taxon>Eurylaimidae</taxon>
        <taxon>Serilophus</taxon>
    </lineage>
</organism>
<feature type="non-terminal residue" evidence="2">
    <location>
        <position position="1"/>
    </location>
</feature>
<reference evidence="2 3" key="1">
    <citation type="submission" date="2019-09" db="EMBL/GenBank/DDBJ databases">
        <title>Bird 10,000 Genomes (B10K) Project - Family phase.</title>
        <authorList>
            <person name="Zhang G."/>
        </authorList>
    </citation>
    <scope>NUCLEOTIDE SEQUENCE [LARGE SCALE GENOMIC DNA]</scope>
    <source>
        <strain evidence="2">B10K-DU-002-03</strain>
        <tissue evidence="2">Muscle</tissue>
    </source>
</reference>
<accession>A0A7L1D1H8</accession>
<gene>
    <name evidence="2" type="primary">Ugt1a1_1</name>
    <name evidence="2" type="ORF">SERLUN_R15541</name>
</gene>
<dbReference type="SUPFAM" id="SSF53756">
    <property type="entry name" value="UDP-Glycosyltransferase/glycogen phosphorylase"/>
    <property type="match status" value="1"/>
</dbReference>
<dbReference type="InterPro" id="IPR002213">
    <property type="entry name" value="UDP_glucos_trans"/>
</dbReference>
<dbReference type="Pfam" id="PF00201">
    <property type="entry name" value="UDPGT"/>
    <property type="match status" value="1"/>
</dbReference>
<keyword evidence="1 2" id="KW-0808">Transferase</keyword>
<dbReference type="OrthoDB" id="5835829at2759"/>
<proteinExistence type="predicted"/>
<dbReference type="GO" id="GO:0008194">
    <property type="term" value="F:UDP-glycosyltransferase activity"/>
    <property type="evidence" value="ECO:0007669"/>
    <property type="project" value="InterPro"/>
</dbReference>
<comment type="caution">
    <text evidence="2">The sequence shown here is derived from an EMBL/GenBank/DDBJ whole genome shotgun (WGS) entry which is preliminary data.</text>
</comment>
<keyword evidence="3" id="KW-1185">Reference proteome</keyword>
<dbReference type="Gene3D" id="3.40.50.2000">
    <property type="entry name" value="Glycogen Phosphorylase B"/>
    <property type="match status" value="1"/>
</dbReference>
<feature type="non-terminal residue" evidence="2">
    <location>
        <position position="67"/>
    </location>
</feature>
<evidence type="ECO:0000256" key="1">
    <source>
        <dbReference type="ARBA" id="ARBA00022679"/>
    </source>
</evidence>
<evidence type="ECO:0000313" key="2">
    <source>
        <dbReference type="EMBL" id="NXM69538.1"/>
    </source>
</evidence>
<evidence type="ECO:0000313" key="3">
    <source>
        <dbReference type="Proteomes" id="UP000553648"/>
    </source>
</evidence>
<sequence length="67" mass="7711">EGGRLLVVPIDGSHWLSMHPVVERLQQRGHDVVVVAPEINLRIHPSVLYNLKTYPVSYTREYVEAEF</sequence>
<dbReference type="AlphaFoldDB" id="A0A7L1D1H8"/>
<protein>
    <submittedName>
        <fullName evidence="2">UD11 glucuronosyltransferase</fullName>
    </submittedName>
</protein>